<feature type="compositionally biased region" description="Low complexity" evidence="1">
    <location>
        <begin position="1"/>
        <end position="12"/>
    </location>
</feature>
<feature type="compositionally biased region" description="Low complexity" evidence="1">
    <location>
        <begin position="63"/>
        <end position="72"/>
    </location>
</feature>
<evidence type="ECO:0000256" key="1">
    <source>
        <dbReference type="SAM" id="MobiDB-lite"/>
    </source>
</evidence>
<accession>A0A8H3IKD5</accession>
<feature type="region of interest" description="Disordered" evidence="1">
    <location>
        <begin position="1"/>
        <end position="23"/>
    </location>
</feature>
<keyword evidence="3" id="KW-1185">Reference proteome</keyword>
<organism evidence="2 3">
    <name type="scientific">Gomphillus americanus</name>
    <dbReference type="NCBI Taxonomy" id="1940652"/>
    <lineage>
        <taxon>Eukaryota</taxon>
        <taxon>Fungi</taxon>
        <taxon>Dikarya</taxon>
        <taxon>Ascomycota</taxon>
        <taxon>Pezizomycotina</taxon>
        <taxon>Lecanoromycetes</taxon>
        <taxon>OSLEUM clade</taxon>
        <taxon>Ostropomycetidae</taxon>
        <taxon>Ostropales</taxon>
        <taxon>Graphidaceae</taxon>
        <taxon>Gomphilloideae</taxon>
        <taxon>Gomphillus</taxon>
    </lineage>
</organism>
<reference evidence="2" key="1">
    <citation type="submission" date="2021-03" db="EMBL/GenBank/DDBJ databases">
        <authorList>
            <person name="Tagirdzhanova G."/>
        </authorList>
    </citation>
    <scope>NUCLEOTIDE SEQUENCE</scope>
</reference>
<dbReference type="GO" id="GO:0000492">
    <property type="term" value="P:box C/D snoRNP assembly"/>
    <property type="evidence" value="ECO:0007669"/>
    <property type="project" value="InterPro"/>
</dbReference>
<dbReference type="OrthoDB" id="1112980at2759"/>
<gene>
    <name evidence="2" type="ORF">GOMPHAMPRED_005857</name>
</gene>
<feature type="compositionally biased region" description="Low complexity" evidence="1">
    <location>
        <begin position="79"/>
        <end position="97"/>
    </location>
</feature>
<dbReference type="AlphaFoldDB" id="A0A8H3IKD5"/>
<dbReference type="EMBL" id="CAJPDQ010000038">
    <property type="protein sequence ID" value="CAF9931252.1"/>
    <property type="molecule type" value="Genomic_DNA"/>
</dbReference>
<proteinExistence type="predicted"/>
<dbReference type="PANTHER" id="PTHR38489:SF1">
    <property type="entry name" value="HISTONE CHAPERONE DOMAIN-CONTAINING PROTEIN"/>
    <property type="match status" value="1"/>
</dbReference>
<feature type="region of interest" description="Disordered" evidence="1">
    <location>
        <begin position="225"/>
        <end position="266"/>
    </location>
</feature>
<dbReference type="PANTHER" id="PTHR38489">
    <property type="entry name" value="HISTONE CHAPERONE DOMAIN-CONTAINING PROTEIN"/>
    <property type="match status" value="1"/>
</dbReference>
<dbReference type="Proteomes" id="UP000664169">
    <property type="component" value="Unassembled WGS sequence"/>
</dbReference>
<sequence length="281" mass="29907">MSNPLLLTTTITTRRKRSRSSAETLNLTLPYDTKRARIGIQELTTNPLPASSIIRPDLRLSSRSEGSGPESGSLEEGDYTSSGIDSSSSSEETTSSSSDEESSAGHGIDEGYDSDSESGSTTTSSSSSSSGDEGEQDSDENNEKNRSSRSATVALKFSGRSRDKLTPPSSSVSLAAKLNAFLPRMAAANAELESVKERGLLQERNIEQVDEGERYIEMDLGLGVLEEKQDGASSGSENDGDESEAGSTRSKSSIRSGRKDTMAVLMGKKCAKRPDIQVVEV</sequence>
<feature type="compositionally biased region" description="Low complexity" evidence="1">
    <location>
        <begin position="117"/>
        <end position="131"/>
    </location>
</feature>
<protein>
    <submittedName>
        <fullName evidence="2">Uncharacterized protein</fullName>
    </submittedName>
</protein>
<feature type="region of interest" description="Disordered" evidence="1">
    <location>
        <begin position="42"/>
        <end position="171"/>
    </location>
</feature>
<evidence type="ECO:0000313" key="3">
    <source>
        <dbReference type="Proteomes" id="UP000664169"/>
    </source>
</evidence>
<name>A0A8H3IKD5_9LECA</name>
<dbReference type="InterPro" id="IPR027921">
    <property type="entry name" value="NOPCHAP1"/>
</dbReference>
<dbReference type="Pfam" id="PF15370">
    <property type="entry name" value="NOPCHAP1"/>
    <property type="match status" value="1"/>
</dbReference>
<comment type="caution">
    <text evidence="2">The sequence shown here is derived from an EMBL/GenBank/DDBJ whole genome shotgun (WGS) entry which is preliminary data.</text>
</comment>
<evidence type="ECO:0000313" key="2">
    <source>
        <dbReference type="EMBL" id="CAF9931252.1"/>
    </source>
</evidence>